<evidence type="ECO:0000313" key="1">
    <source>
        <dbReference type="Proteomes" id="UP000887579"/>
    </source>
</evidence>
<dbReference type="WBParaSite" id="ES5_v2.g25964.t1">
    <property type="protein sequence ID" value="ES5_v2.g25964.t1"/>
    <property type="gene ID" value="ES5_v2.g25964"/>
</dbReference>
<dbReference type="Proteomes" id="UP000887579">
    <property type="component" value="Unplaced"/>
</dbReference>
<proteinExistence type="predicted"/>
<sequence length="279" mass="32347">MVDIAEYYDVDVLKKACEEFLMTILDLDNVYPFLELISKYPMFDLKEKLDSVISTYLSSFLKFEEFLSLPKSVLKDVVQYNQETTKQEELFEAVCKWAEHQTLDPGINTNDAIKKVLFDVLPYIKFVKMDSFFFNTFVAKRSFLFSGDEWSTFLCARSKVYIKVIDENGNLLEGELQCPDKDRVVAAIQSQKNIGGTIGYSGFKGVFFNFWEFNQSKPLTPSHLTENENAQWYLIIDKNGNIVVMTNTKLEADDYLLAELFHVQNEFLISNRTKIEVFC</sequence>
<reference evidence="2" key="1">
    <citation type="submission" date="2022-11" db="UniProtKB">
        <authorList>
            <consortium name="WormBaseParasite"/>
        </authorList>
    </citation>
    <scope>IDENTIFICATION</scope>
</reference>
<organism evidence="1 2">
    <name type="scientific">Panagrolaimus sp. ES5</name>
    <dbReference type="NCBI Taxonomy" id="591445"/>
    <lineage>
        <taxon>Eukaryota</taxon>
        <taxon>Metazoa</taxon>
        <taxon>Ecdysozoa</taxon>
        <taxon>Nematoda</taxon>
        <taxon>Chromadorea</taxon>
        <taxon>Rhabditida</taxon>
        <taxon>Tylenchina</taxon>
        <taxon>Panagrolaimomorpha</taxon>
        <taxon>Panagrolaimoidea</taxon>
        <taxon>Panagrolaimidae</taxon>
        <taxon>Panagrolaimus</taxon>
    </lineage>
</organism>
<name>A0AC34G8D5_9BILA</name>
<evidence type="ECO:0000313" key="2">
    <source>
        <dbReference type="WBParaSite" id="ES5_v2.g25964.t1"/>
    </source>
</evidence>
<protein>
    <submittedName>
        <fullName evidence="2">BACK domain-containing protein</fullName>
    </submittedName>
</protein>
<accession>A0AC34G8D5</accession>